<dbReference type="Pfam" id="PF03732">
    <property type="entry name" value="Retrotrans_gag"/>
    <property type="match status" value="1"/>
</dbReference>
<dbReference type="InterPro" id="IPR029472">
    <property type="entry name" value="Copia-like_N"/>
</dbReference>
<dbReference type="PANTHER" id="PTHR37610">
    <property type="entry name" value="CCHC-TYPE DOMAIN-CONTAINING PROTEIN"/>
    <property type="match status" value="1"/>
</dbReference>
<evidence type="ECO:0000259" key="1">
    <source>
        <dbReference type="Pfam" id="PF03732"/>
    </source>
</evidence>
<dbReference type="Pfam" id="PF14244">
    <property type="entry name" value="Retrotran_gag_3"/>
    <property type="match status" value="1"/>
</dbReference>
<evidence type="ECO:0000313" key="4">
    <source>
        <dbReference type="Proteomes" id="UP001318860"/>
    </source>
</evidence>
<gene>
    <name evidence="3" type="ORF">DH2020_020630</name>
</gene>
<dbReference type="Proteomes" id="UP001318860">
    <property type="component" value="Unassembled WGS sequence"/>
</dbReference>
<proteinExistence type="predicted"/>
<feature type="domain" description="Retrotransposon Copia-like N-terminal" evidence="2">
    <location>
        <begin position="34"/>
        <end position="79"/>
    </location>
</feature>
<evidence type="ECO:0000313" key="3">
    <source>
        <dbReference type="EMBL" id="KAK6146761.1"/>
    </source>
</evidence>
<sequence>MAHRRNNVWPLLNTTAAVAAAEDEYAEDPLRLYSSDHPGLSLVTSQLTGNNYLSWRRSMLIALGAKTKLGFINGKIEVPEEDSPKYDQWRKVDCMVISWILNSISKDLVDAFIYSNTAKELWDDIAKRFGDCNGPMIYQLERDISNMHQGSLSVVEYFTKLKRLWDELACLMPLPICESETRRLIGERDMNRRLMQFLMGLHESYDQVRSQLLLMDPLPDVDKAYSMVLRVEKQRNVHLIYPDNSESVAMSSRMSTYGRGNGGRGTVLGLSWNGVGRGATQGTGSNVGRGRGFPRRTKEEKAKLTCDYCSMSGHEMSECFKLHGYPDWFKKLKEERTRAMANMVDGELPNSGNSGEKMDTHKVDIAALIKQEVSKILAGQAIQGSRNTENTLDYAHFTDFAGTDVYNSNHYALTTLEILEKDSWILDTGASRHMCSSSTLMTNIVPITSSVSVCLPDGATKLVTHSGQLIDHIEAYIKKQTEVNSEIYPNILNWAPDKP</sequence>
<evidence type="ECO:0000259" key="2">
    <source>
        <dbReference type="Pfam" id="PF14244"/>
    </source>
</evidence>
<keyword evidence="4" id="KW-1185">Reference proteome</keyword>
<dbReference type="InterPro" id="IPR005162">
    <property type="entry name" value="Retrotrans_gag_dom"/>
</dbReference>
<organism evidence="3 4">
    <name type="scientific">Rehmannia glutinosa</name>
    <name type="common">Chinese foxglove</name>
    <dbReference type="NCBI Taxonomy" id="99300"/>
    <lineage>
        <taxon>Eukaryota</taxon>
        <taxon>Viridiplantae</taxon>
        <taxon>Streptophyta</taxon>
        <taxon>Embryophyta</taxon>
        <taxon>Tracheophyta</taxon>
        <taxon>Spermatophyta</taxon>
        <taxon>Magnoliopsida</taxon>
        <taxon>eudicotyledons</taxon>
        <taxon>Gunneridae</taxon>
        <taxon>Pentapetalae</taxon>
        <taxon>asterids</taxon>
        <taxon>lamiids</taxon>
        <taxon>Lamiales</taxon>
        <taxon>Orobanchaceae</taxon>
        <taxon>Rehmannieae</taxon>
        <taxon>Rehmannia</taxon>
    </lineage>
</organism>
<reference evidence="3 4" key="1">
    <citation type="journal article" date="2021" name="Comput. Struct. Biotechnol. J.">
        <title>De novo genome assembly of the potent medicinal plant Rehmannia glutinosa using nanopore technology.</title>
        <authorList>
            <person name="Ma L."/>
            <person name="Dong C."/>
            <person name="Song C."/>
            <person name="Wang X."/>
            <person name="Zheng X."/>
            <person name="Niu Y."/>
            <person name="Chen S."/>
            <person name="Feng W."/>
        </authorList>
    </citation>
    <scope>NUCLEOTIDE SEQUENCE [LARGE SCALE GENOMIC DNA]</scope>
    <source>
        <strain evidence="3">DH-2019</strain>
    </source>
</reference>
<evidence type="ECO:0008006" key="5">
    <source>
        <dbReference type="Google" id="ProtNLM"/>
    </source>
</evidence>
<dbReference type="PANTHER" id="PTHR37610:SF40">
    <property type="entry name" value="OS01G0909600 PROTEIN"/>
    <property type="match status" value="1"/>
</dbReference>
<feature type="domain" description="Retrotransposon gag" evidence="1">
    <location>
        <begin position="116"/>
        <end position="171"/>
    </location>
</feature>
<comment type="caution">
    <text evidence="3">The sequence shown here is derived from an EMBL/GenBank/DDBJ whole genome shotgun (WGS) entry which is preliminary data.</text>
</comment>
<protein>
    <recommendedName>
        <fullName evidence="5">Retrotransposon Copia-like N-terminal domain-containing protein</fullName>
    </recommendedName>
</protein>
<dbReference type="EMBL" id="JABTTQ020000011">
    <property type="protein sequence ID" value="KAK6146761.1"/>
    <property type="molecule type" value="Genomic_DNA"/>
</dbReference>
<name>A0ABR0WJH6_REHGL</name>
<accession>A0ABR0WJH6</accession>